<dbReference type="Proteomes" id="UP000556084">
    <property type="component" value="Unassembled WGS sequence"/>
</dbReference>
<evidence type="ECO:0000256" key="1">
    <source>
        <dbReference type="SAM" id="MobiDB-lite"/>
    </source>
</evidence>
<keyword evidence="3" id="KW-1185">Reference proteome</keyword>
<evidence type="ECO:0000313" key="3">
    <source>
        <dbReference type="Proteomes" id="UP000556084"/>
    </source>
</evidence>
<reference evidence="2 3" key="1">
    <citation type="submission" date="2020-08" db="EMBL/GenBank/DDBJ databases">
        <title>Genomic Encyclopedia of Type Strains, Phase III (KMG-III): the genomes of soil and plant-associated and newly described type strains.</title>
        <authorList>
            <person name="Whitman W."/>
        </authorList>
    </citation>
    <scope>NUCLEOTIDE SEQUENCE [LARGE SCALE GENOMIC DNA]</scope>
    <source>
        <strain evidence="2 3">CECT 3266</strain>
    </source>
</reference>
<dbReference type="EMBL" id="JACHJH010000002">
    <property type="protein sequence ID" value="MBB4892211.1"/>
    <property type="molecule type" value="Genomic_DNA"/>
</dbReference>
<accession>A0A7W7LM81</accession>
<name>A0A7W7LM81_9ACTN</name>
<gene>
    <name evidence="2" type="ORF">FHS39_001222</name>
</gene>
<comment type="caution">
    <text evidence="2">The sequence shown here is derived from an EMBL/GenBank/DDBJ whole genome shotgun (WGS) entry which is preliminary data.</text>
</comment>
<sequence>MQNADQHGYDRTGTQREAELRARVRETNERSRKGRDGAGAGATTSHSPVGCAECTELEAARRSAAAGDDHAKAEDATIAVRSHFRNAHLLPKENPW</sequence>
<proteinExistence type="predicted"/>
<organism evidence="2 3">
    <name type="scientific">Streptomyces olivoverticillatus</name>
    <dbReference type="NCBI Taxonomy" id="66427"/>
    <lineage>
        <taxon>Bacteria</taxon>
        <taxon>Bacillati</taxon>
        <taxon>Actinomycetota</taxon>
        <taxon>Actinomycetes</taxon>
        <taxon>Kitasatosporales</taxon>
        <taxon>Streptomycetaceae</taxon>
        <taxon>Streptomyces</taxon>
    </lineage>
</organism>
<protein>
    <submittedName>
        <fullName evidence="2">Uncharacterized protein</fullName>
    </submittedName>
</protein>
<feature type="compositionally biased region" description="Basic and acidic residues" evidence="1">
    <location>
        <begin position="7"/>
        <end position="36"/>
    </location>
</feature>
<evidence type="ECO:0000313" key="2">
    <source>
        <dbReference type="EMBL" id="MBB4892211.1"/>
    </source>
</evidence>
<dbReference type="RefSeq" id="WP_184347031.1">
    <property type="nucleotide sequence ID" value="NZ_JACHJH010000002.1"/>
</dbReference>
<dbReference type="AlphaFoldDB" id="A0A7W7LM81"/>
<feature type="region of interest" description="Disordered" evidence="1">
    <location>
        <begin position="1"/>
        <end position="50"/>
    </location>
</feature>